<accession>A0A814HB06</accession>
<reference evidence="1" key="1">
    <citation type="submission" date="2021-02" db="EMBL/GenBank/DDBJ databases">
        <authorList>
            <person name="Nowell W R."/>
        </authorList>
    </citation>
    <scope>NUCLEOTIDE SEQUENCE</scope>
    <source>
        <strain evidence="1">Ploen Becks lab</strain>
    </source>
</reference>
<dbReference type="EMBL" id="CAJNOC010004049">
    <property type="protein sequence ID" value="CAF1007730.1"/>
    <property type="molecule type" value="Genomic_DNA"/>
</dbReference>
<evidence type="ECO:0008006" key="3">
    <source>
        <dbReference type="Google" id="ProtNLM"/>
    </source>
</evidence>
<dbReference type="SUPFAM" id="SSF56672">
    <property type="entry name" value="DNA/RNA polymerases"/>
    <property type="match status" value="1"/>
</dbReference>
<dbReference type="OrthoDB" id="775972at2759"/>
<comment type="caution">
    <text evidence="1">The sequence shown here is derived from an EMBL/GenBank/DDBJ whole genome shotgun (WGS) entry which is preliminary data.</text>
</comment>
<dbReference type="InterPro" id="IPR043502">
    <property type="entry name" value="DNA/RNA_pol_sf"/>
</dbReference>
<dbReference type="InterPro" id="IPR050951">
    <property type="entry name" value="Retrovirus_Pol_polyprotein"/>
</dbReference>
<name>A0A814HB06_9BILA</name>
<dbReference type="Gene3D" id="3.30.70.270">
    <property type="match status" value="1"/>
</dbReference>
<dbReference type="Proteomes" id="UP000663879">
    <property type="component" value="Unassembled WGS sequence"/>
</dbReference>
<dbReference type="InterPro" id="IPR043128">
    <property type="entry name" value="Rev_trsase/Diguanyl_cyclase"/>
</dbReference>
<organism evidence="1 2">
    <name type="scientific">Brachionus calyciflorus</name>
    <dbReference type="NCBI Taxonomy" id="104777"/>
    <lineage>
        <taxon>Eukaryota</taxon>
        <taxon>Metazoa</taxon>
        <taxon>Spiralia</taxon>
        <taxon>Gnathifera</taxon>
        <taxon>Rotifera</taxon>
        <taxon>Eurotatoria</taxon>
        <taxon>Monogononta</taxon>
        <taxon>Pseudotrocha</taxon>
        <taxon>Ploima</taxon>
        <taxon>Brachionidae</taxon>
        <taxon>Brachionus</taxon>
    </lineage>
</organism>
<proteinExistence type="predicted"/>
<gene>
    <name evidence="1" type="ORF">OXX778_LOCUS16735</name>
</gene>
<dbReference type="AlphaFoldDB" id="A0A814HB06"/>
<evidence type="ECO:0000313" key="1">
    <source>
        <dbReference type="EMBL" id="CAF1007730.1"/>
    </source>
</evidence>
<keyword evidence="2" id="KW-1185">Reference proteome</keyword>
<protein>
    <recommendedName>
        <fullName evidence="3">Reverse transcriptase/retrotransposon-derived protein RNase H-like domain-containing protein</fullName>
    </recommendedName>
</protein>
<dbReference type="PANTHER" id="PTHR37984:SF11">
    <property type="entry name" value="INTEGRASE CATALYTIC DOMAIN-CONTAINING PROTEIN"/>
    <property type="match status" value="1"/>
</dbReference>
<evidence type="ECO:0000313" key="2">
    <source>
        <dbReference type="Proteomes" id="UP000663879"/>
    </source>
</evidence>
<sequence length="508" mass="58356">MEFNEEKCAVMHYGSSNQKSQFLLGSPEKGHKLFESTKEKDLDVMITNDLKSKKHIAEVTEKSYRELGLIRRSFKYRVKEDNLKINYLLFLGGNDVDKVYQSVKDETDTSDVVMGKLTEQFQSKFSSKIHVLQFREIYQFKGEIFDNFVTRLKEKATICSFADEDNHILELKLDEIIKAGKLKESVTVQLQEFDKISGSGNLLSYMSSVQLGIINKIGKVDVDSLDRSVIRYVEKYPELFSGKISEMKNYTTEVEIKKMLDEDIIEPIDGPKPGRPNEVRICTDAREANKAILRSRHASPTVEDHAVRLNGAKYISKFDLRSGYNQLVLEKACINAASEIFQKTVGQLCAGIDGALNFSNDIIVFGLTKDEHDMRFEMNVTFNWEKRHEQALQKLNKSICVKSLSYFDPKLRTEITVDASPVGVWACTRAVELIFRNVRSKPKARIERWCLRLLPYKFVVKHKAGAYNIADFMSRNLIETADNKFERFTEPYVNMLSTMTLSRAINKR</sequence>
<dbReference type="PANTHER" id="PTHR37984">
    <property type="entry name" value="PROTEIN CBG26694"/>
    <property type="match status" value="1"/>
</dbReference>